<sequence length="80" mass="8843">MWWPMHDYGGGGWFLFILGLIIIGLLVWGIIALSRGGGHPMGIGMGQSRGGQTPLDIAKERYAKGEITKDQFDEIKKNLQ</sequence>
<evidence type="ECO:0000259" key="1">
    <source>
        <dbReference type="Pfam" id="PF09851"/>
    </source>
</evidence>
<proteinExistence type="predicted"/>
<dbReference type="EMBL" id="JQAN02000008">
    <property type="protein sequence ID" value="PPD58373.1"/>
    <property type="molecule type" value="Genomic_DNA"/>
</dbReference>
<comment type="caution">
    <text evidence="2">The sequence shown here is derived from an EMBL/GenBank/DDBJ whole genome shotgun (WGS) entry which is preliminary data.</text>
</comment>
<evidence type="ECO:0000313" key="2">
    <source>
        <dbReference type="EMBL" id="PPD58373.1"/>
    </source>
</evidence>
<dbReference type="Proteomes" id="UP000235653">
    <property type="component" value="Unassembled WGS sequence"/>
</dbReference>
<gene>
    <name evidence="2" type="ORF">JP09_004510</name>
</gene>
<name>A0A2P5P7U2_9CHLR</name>
<dbReference type="RefSeq" id="WP_102331786.1">
    <property type="nucleotide sequence ID" value="NZ_CP058566.2"/>
</dbReference>
<keyword evidence="3" id="KW-1185">Reference proteome</keyword>
<dbReference type="InterPro" id="IPR018649">
    <property type="entry name" value="SHOCT"/>
</dbReference>
<accession>A0A2P5P7U2</accession>
<feature type="domain" description="SHOCT" evidence="1">
    <location>
        <begin position="53"/>
        <end position="79"/>
    </location>
</feature>
<dbReference type="Pfam" id="PF09851">
    <property type="entry name" value="SHOCT"/>
    <property type="match status" value="1"/>
</dbReference>
<organism evidence="2 3">
    <name type="scientific">Dehalogenimonas etheniformans</name>
    <dbReference type="NCBI Taxonomy" id="1536648"/>
    <lineage>
        <taxon>Bacteria</taxon>
        <taxon>Bacillati</taxon>
        <taxon>Chloroflexota</taxon>
        <taxon>Dehalococcoidia</taxon>
        <taxon>Dehalococcoidales</taxon>
        <taxon>Dehalococcoidaceae</taxon>
        <taxon>Dehalogenimonas</taxon>
    </lineage>
</organism>
<reference evidence="2 3" key="1">
    <citation type="journal article" date="2017" name="ISME J.">
        <title>Grape pomace compost harbors organohalide-respiring Dehalogenimonas species with novel reductive dehalogenase genes.</title>
        <authorList>
            <person name="Yang Y."/>
            <person name="Higgins S.A."/>
            <person name="Yan J."/>
            <person name="Simsir B."/>
            <person name="Chourey K."/>
            <person name="Iyer R."/>
            <person name="Hettich R.L."/>
            <person name="Baldwin B."/>
            <person name="Ogles D.M."/>
            <person name="Loffler F.E."/>
        </authorList>
    </citation>
    <scope>NUCLEOTIDE SEQUENCE [LARGE SCALE GENOMIC DNA]</scope>
    <source>
        <strain evidence="2 3">GP</strain>
    </source>
</reference>
<dbReference type="OrthoDB" id="5421551at2"/>
<protein>
    <submittedName>
        <fullName evidence="2">SHOCT domain-containing protein</fullName>
    </submittedName>
</protein>
<evidence type="ECO:0000313" key="3">
    <source>
        <dbReference type="Proteomes" id="UP000235653"/>
    </source>
</evidence>
<dbReference type="AlphaFoldDB" id="A0A2P5P7U2"/>